<evidence type="ECO:0000313" key="3">
    <source>
        <dbReference type="Proteomes" id="UP000324222"/>
    </source>
</evidence>
<dbReference type="Proteomes" id="UP000324222">
    <property type="component" value="Unassembled WGS sequence"/>
</dbReference>
<keyword evidence="3" id="KW-1185">Reference proteome</keyword>
<protein>
    <submittedName>
        <fullName evidence="2">Uncharacterized protein</fullName>
    </submittedName>
</protein>
<name>A0A5B7J106_PORTR</name>
<dbReference type="EMBL" id="VSRR010077242">
    <property type="protein sequence ID" value="MPC88259.1"/>
    <property type="molecule type" value="Genomic_DNA"/>
</dbReference>
<proteinExistence type="predicted"/>
<reference evidence="2 3" key="1">
    <citation type="submission" date="2019-05" db="EMBL/GenBank/DDBJ databases">
        <title>Another draft genome of Portunus trituberculatus and its Hox gene families provides insights of decapod evolution.</title>
        <authorList>
            <person name="Jeong J.-H."/>
            <person name="Song I."/>
            <person name="Kim S."/>
            <person name="Choi T."/>
            <person name="Kim D."/>
            <person name="Ryu S."/>
            <person name="Kim W."/>
        </authorList>
    </citation>
    <scope>NUCLEOTIDE SEQUENCE [LARGE SCALE GENOMIC DNA]</scope>
    <source>
        <tissue evidence="2">Muscle</tissue>
    </source>
</reference>
<feature type="compositionally biased region" description="Low complexity" evidence="1">
    <location>
        <begin position="41"/>
        <end position="63"/>
    </location>
</feature>
<gene>
    <name evidence="2" type="ORF">E2C01_083159</name>
</gene>
<comment type="caution">
    <text evidence="2">The sequence shown here is derived from an EMBL/GenBank/DDBJ whole genome shotgun (WGS) entry which is preliminary data.</text>
</comment>
<evidence type="ECO:0000313" key="2">
    <source>
        <dbReference type="EMBL" id="MPC88259.1"/>
    </source>
</evidence>
<feature type="region of interest" description="Disordered" evidence="1">
    <location>
        <begin position="1"/>
        <end position="94"/>
    </location>
</feature>
<feature type="compositionally biased region" description="Low complexity" evidence="1">
    <location>
        <begin position="1"/>
        <end position="33"/>
    </location>
</feature>
<accession>A0A5B7J106</accession>
<dbReference type="AlphaFoldDB" id="A0A5B7J106"/>
<evidence type="ECO:0000256" key="1">
    <source>
        <dbReference type="SAM" id="MobiDB-lite"/>
    </source>
</evidence>
<sequence length="130" mass="13681">MPLLLLLPGSGTTNTTTSPYTLHSPPSSHAPSPRLTSVHLASPSTPTLALSSTTSSGRRSVSSQDAQRRDRGRSQDSLAAWWKGPSPLPLPSPRTKVAASYGHLMVSALPAPPRKTCSVTSISARNTRNT</sequence>
<organism evidence="2 3">
    <name type="scientific">Portunus trituberculatus</name>
    <name type="common">Swimming crab</name>
    <name type="synonym">Neptunus trituberculatus</name>
    <dbReference type="NCBI Taxonomy" id="210409"/>
    <lineage>
        <taxon>Eukaryota</taxon>
        <taxon>Metazoa</taxon>
        <taxon>Ecdysozoa</taxon>
        <taxon>Arthropoda</taxon>
        <taxon>Crustacea</taxon>
        <taxon>Multicrustacea</taxon>
        <taxon>Malacostraca</taxon>
        <taxon>Eumalacostraca</taxon>
        <taxon>Eucarida</taxon>
        <taxon>Decapoda</taxon>
        <taxon>Pleocyemata</taxon>
        <taxon>Brachyura</taxon>
        <taxon>Eubrachyura</taxon>
        <taxon>Portunoidea</taxon>
        <taxon>Portunidae</taxon>
        <taxon>Portuninae</taxon>
        <taxon>Portunus</taxon>
    </lineage>
</organism>